<feature type="region of interest" description="Disordered" evidence="11">
    <location>
        <begin position="188"/>
        <end position="216"/>
    </location>
</feature>
<evidence type="ECO:0000256" key="8">
    <source>
        <dbReference type="ARBA" id="ARBA00023136"/>
    </source>
</evidence>
<dbReference type="PANTHER" id="PTHR33162">
    <property type="entry name" value="SEC-INDEPENDENT PROTEIN TRANSLOCASE PROTEIN TATA, CHLOROPLASTIC"/>
    <property type="match status" value="1"/>
</dbReference>
<comment type="subcellular location">
    <subcellularLocation>
        <location evidence="9">Cell membrane</location>
        <topology evidence="9">Single-pass membrane protein</topology>
    </subcellularLocation>
    <subcellularLocation>
        <location evidence="1">Membrane</location>
        <topology evidence="1">Single-pass membrane protein</topology>
    </subcellularLocation>
</comment>
<evidence type="ECO:0000256" key="5">
    <source>
        <dbReference type="ARBA" id="ARBA00022927"/>
    </source>
</evidence>
<keyword evidence="6 9" id="KW-1133">Transmembrane helix</keyword>
<feature type="transmembrane region" description="Helical" evidence="12">
    <location>
        <begin position="6"/>
        <end position="22"/>
    </location>
</feature>
<keyword evidence="10" id="KW-0175">Coiled coil</keyword>
<comment type="caution">
    <text evidence="13">The sequence shown here is derived from an EMBL/GenBank/DDBJ whole genome shotgun (WGS) entry which is preliminary data.</text>
</comment>
<feature type="coiled-coil region" evidence="10">
    <location>
        <begin position="49"/>
        <end position="141"/>
    </location>
</feature>
<keyword evidence="5 9" id="KW-0653">Protein transport</keyword>
<accession>A0ABU7ZCI7</accession>
<dbReference type="NCBIfam" id="TIGR01410">
    <property type="entry name" value="tatB"/>
    <property type="match status" value="1"/>
</dbReference>
<evidence type="ECO:0000256" key="1">
    <source>
        <dbReference type="ARBA" id="ARBA00004167"/>
    </source>
</evidence>
<evidence type="ECO:0000256" key="9">
    <source>
        <dbReference type="HAMAP-Rule" id="MF_00237"/>
    </source>
</evidence>
<dbReference type="Gene3D" id="1.20.5.3310">
    <property type="match status" value="1"/>
</dbReference>
<dbReference type="PANTHER" id="PTHR33162:SF1">
    <property type="entry name" value="SEC-INDEPENDENT PROTEIN TRANSLOCASE PROTEIN TATA, CHLOROPLASTIC"/>
    <property type="match status" value="1"/>
</dbReference>
<keyword evidence="14" id="KW-1185">Reference proteome</keyword>
<evidence type="ECO:0000256" key="4">
    <source>
        <dbReference type="ARBA" id="ARBA00022692"/>
    </source>
</evidence>
<dbReference type="Proteomes" id="UP001432017">
    <property type="component" value="Unassembled WGS sequence"/>
</dbReference>
<evidence type="ECO:0000256" key="12">
    <source>
        <dbReference type="SAM" id="Phobius"/>
    </source>
</evidence>
<comment type="similarity">
    <text evidence="9">Belongs to the TatB family.</text>
</comment>
<evidence type="ECO:0000256" key="11">
    <source>
        <dbReference type="SAM" id="MobiDB-lite"/>
    </source>
</evidence>
<dbReference type="PRINTS" id="PR01506">
    <property type="entry name" value="TATBPROTEIN"/>
</dbReference>
<evidence type="ECO:0000313" key="14">
    <source>
        <dbReference type="Proteomes" id="UP001432017"/>
    </source>
</evidence>
<keyword evidence="4 9" id="KW-0812">Transmembrane</keyword>
<keyword evidence="2 9" id="KW-0813">Transport</keyword>
<dbReference type="HAMAP" id="MF_00237">
    <property type="entry name" value="TatB"/>
    <property type="match status" value="1"/>
</dbReference>
<evidence type="ECO:0000256" key="7">
    <source>
        <dbReference type="ARBA" id="ARBA00023010"/>
    </source>
</evidence>
<dbReference type="EMBL" id="JBAJJM010000004">
    <property type="protein sequence ID" value="MEG9475200.1"/>
    <property type="molecule type" value="Genomic_DNA"/>
</dbReference>
<evidence type="ECO:0000256" key="3">
    <source>
        <dbReference type="ARBA" id="ARBA00022475"/>
    </source>
</evidence>
<dbReference type="InterPro" id="IPR018448">
    <property type="entry name" value="TatB"/>
</dbReference>
<comment type="function">
    <text evidence="9">Part of the twin-arginine translocation (Tat) system that transports large folded proteins containing a characteristic twin-arginine motif in their signal peptide across membranes. Together with TatC, TatB is part of a receptor directly interacting with Tat signal peptides. TatB may form an oligomeric binding site that transiently accommodates folded Tat precursor proteins before their translocation.</text>
</comment>
<name>A0ABU7ZCI7_9PAST</name>
<keyword evidence="8 9" id="KW-0472">Membrane</keyword>
<gene>
    <name evidence="9 13" type="primary">tatB</name>
    <name evidence="13" type="ORF">V6W77_02800</name>
</gene>
<organism evidence="13 14">
    <name type="scientific">Mannheimia indoligenes</name>
    <dbReference type="NCBI Taxonomy" id="3103145"/>
    <lineage>
        <taxon>Bacteria</taxon>
        <taxon>Pseudomonadati</taxon>
        <taxon>Pseudomonadota</taxon>
        <taxon>Gammaproteobacteria</taxon>
        <taxon>Pasteurellales</taxon>
        <taxon>Pasteurellaceae</taxon>
        <taxon>Mannheimia</taxon>
    </lineage>
</organism>
<dbReference type="InterPro" id="IPR003369">
    <property type="entry name" value="TatA/B/E"/>
</dbReference>
<proteinExistence type="inferred from homology"/>
<evidence type="ECO:0000256" key="2">
    <source>
        <dbReference type="ARBA" id="ARBA00022448"/>
    </source>
</evidence>
<keyword evidence="7 9" id="KW-0811">Translocation</keyword>
<evidence type="ECO:0000256" key="10">
    <source>
        <dbReference type="SAM" id="Coils"/>
    </source>
</evidence>
<dbReference type="RefSeq" id="WP_334253725.1">
    <property type="nucleotide sequence ID" value="NZ_JBAJJM010000004.1"/>
</dbReference>
<protein>
    <recommendedName>
        <fullName evidence="9">Sec-independent protein translocase protein TatB</fullName>
    </recommendedName>
</protein>
<evidence type="ECO:0000256" key="6">
    <source>
        <dbReference type="ARBA" id="ARBA00022989"/>
    </source>
</evidence>
<sequence length="216" mass="23552">MFDVGFSELVLIMIVGLVVLGPKRMPIAIRTVMGWVGTIRGLAANVQNELAQELKLQELKDSIKKAEELNLSSLSPELSKTVEDLKNSATQLQDSINSAKNEFDNNAATSATVPKLSDEQVAEIQQKIEQESQELEAQELQKTVENQPLAVDDLSEQLPASKADSELSPDEIAELAEMEEALVDMSAYYPPDDDLATPATATTETAKKSEAEYGRS</sequence>
<reference evidence="13" key="1">
    <citation type="submission" date="2023-12" db="EMBL/GenBank/DDBJ databases">
        <title>Mannheima indologenes sp. nov. proposed for Clade V organisms of Mannheimia.</title>
        <authorList>
            <person name="Christensen H."/>
        </authorList>
    </citation>
    <scope>NUCLEOTIDE SEQUENCE</scope>
    <source>
        <strain evidence="13">M14.4</strain>
    </source>
</reference>
<keyword evidence="3 9" id="KW-1003">Cell membrane</keyword>
<feature type="compositionally biased region" description="Basic and acidic residues" evidence="11">
    <location>
        <begin position="205"/>
        <end position="216"/>
    </location>
</feature>
<evidence type="ECO:0000313" key="13">
    <source>
        <dbReference type="EMBL" id="MEG9475200.1"/>
    </source>
</evidence>
<dbReference type="Pfam" id="PF02416">
    <property type="entry name" value="TatA_B_E"/>
    <property type="match status" value="1"/>
</dbReference>
<comment type="subunit">
    <text evidence="9">The Tat system comprises two distinct complexes: a TatABC complex, containing multiple copies of TatA, TatB and TatC subunits, and a separate TatA complex, containing only TatA subunits. Substrates initially bind to the TatABC complex, which probably triggers association of the separate TatA complex to form the active translocon.</text>
</comment>